<dbReference type="InterPro" id="IPR036736">
    <property type="entry name" value="ACP-like_sf"/>
</dbReference>
<accession>A0ABW9HXT2</accession>
<comment type="caution">
    <text evidence="1">The sequence shown here is derived from an EMBL/GenBank/DDBJ whole genome shotgun (WGS) entry which is preliminary data.</text>
</comment>
<organism evidence="1 2">
    <name type="scientific">Streptomyces niveiscabiei</name>
    <dbReference type="NCBI Taxonomy" id="164115"/>
    <lineage>
        <taxon>Bacteria</taxon>
        <taxon>Bacillati</taxon>
        <taxon>Actinomycetota</taxon>
        <taxon>Actinomycetes</taxon>
        <taxon>Kitasatosporales</taxon>
        <taxon>Streptomycetaceae</taxon>
        <taxon>Streptomyces</taxon>
    </lineage>
</organism>
<gene>
    <name evidence="1" type="ORF">ACKI18_24280</name>
</gene>
<evidence type="ECO:0000313" key="2">
    <source>
        <dbReference type="Proteomes" id="UP001631957"/>
    </source>
</evidence>
<reference evidence="1 2" key="1">
    <citation type="submission" date="2024-12" db="EMBL/GenBank/DDBJ databases">
        <title>Forecasting of Potato common scab and diversities of Pathogenic streptomyces spp. in china.</title>
        <authorList>
            <person name="Handique U."/>
            <person name="Wu J."/>
        </authorList>
    </citation>
    <scope>NUCLEOTIDE SEQUENCE [LARGE SCALE GENOMIC DNA]</scope>
    <source>
        <strain evidence="1 2">ZRIMU1530</strain>
    </source>
</reference>
<protein>
    <recommendedName>
        <fullName evidence="3">Carrier domain-containing protein</fullName>
    </recommendedName>
</protein>
<dbReference type="Gene3D" id="1.10.1200.10">
    <property type="entry name" value="ACP-like"/>
    <property type="match status" value="1"/>
</dbReference>
<dbReference type="EMBL" id="JBJVNI010000013">
    <property type="protein sequence ID" value="MFM9611820.1"/>
    <property type="molecule type" value="Genomic_DNA"/>
</dbReference>
<evidence type="ECO:0000313" key="1">
    <source>
        <dbReference type="EMBL" id="MFM9611820.1"/>
    </source>
</evidence>
<evidence type="ECO:0008006" key="3">
    <source>
        <dbReference type="Google" id="ProtNLM"/>
    </source>
</evidence>
<dbReference type="RefSeq" id="WP_133258160.1">
    <property type="nucleotide sequence ID" value="NZ_JBJVNI010000013.1"/>
</dbReference>
<keyword evidence="2" id="KW-1185">Reference proteome</keyword>
<name>A0ABW9HXT2_9ACTN</name>
<dbReference type="Proteomes" id="UP001631957">
    <property type="component" value="Unassembled WGS sequence"/>
</dbReference>
<sequence>MATQLAQAWHMTFGTPPDESSNFYEAGGQSIDAARMASAAAQSLPQVEDLDAHLMTSLLNEERWADVVRSGREFIAQSPRDPDLGTAG</sequence>
<proteinExistence type="predicted"/>